<dbReference type="InterPro" id="IPR023828">
    <property type="entry name" value="Peptidase_S8_Ser-AS"/>
</dbReference>
<accession>A0ABP3X786</accession>
<gene>
    <name evidence="8" type="ORF">GCM10009114_35170</name>
</gene>
<feature type="domain" description="Peptidase S8/S53" evidence="7">
    <location>
        <begin position="198"/>
        <end position="443"/>
    </location>
</feature>
<dbReference type="InterPro" id="IPR050131">
    <property type="entry name" value="Peptidase_S8_subtilisin-like"/>
</dbReference>
<dbReference type="EMBL" id="BAAAFD010000015">
    <property type="protein sequence ID" value="GAA0859904.1"/>
    <property type="molecule type" value="Genomic_DNA"/>
</dbReference>
<evidence type="ECO:0000256" key="1">
    <source>
        <dbReference type="ARBA" id="ARBA00011073"/>
    </source>
</evidence>
<feature type="chain" id="PRO_5046099567" description="Peptidase S8/S53 domain-containing protein" evidence="6">
    <location>
        <begin position="21"/>
        <end position="451"/>
    </location>
</feature>
<evidence type="ECO:0000256" key="5">
    <source>
        <dbReference type="PROSITE-ProRule" id="PRU01240"/>
    </source>
</evidence>
<keyword evidence="4 5" id="KW-0720">Serine protease</keyword>
<dbReference type="RefSeq" id="WP_343862365.1">
    <property type="nucleotide sequence ID" value="NZ_BAAAFD010000015.1"/>
</dbReference>
<keyword evidence="3 5" id="KW-0378">Hydrolase</keyword>
<dbReference type="InterPro" id="IPR000209">
    <property type="entry name" value="Peptidase_S8/S53_dom"/>
</dbReference>
<protein>
    <recommendedName>
        <fullName evidence="7">Peptidase S8/S53 domain-containing protein</fullName>
    </recommendedName>
</protein>
<dbReference type="PANTHER" id="PTHR43806:SF11">
    <property type="entry name" value="CEREVISIN-RELATED"/>
    <property type="match status" value="1"/>
</dbReference>
<dbReference type="InterPro" id="IPR036852">
    <property type="entry name" value="Peptidase_S8/S53_dom_sf"/>
</dbReference>
<evidence type="ECO:0000313" key="9">
    <source>
        <dbReference type="Proteomes" id="UP001500359"/>
    </source>
</evidence>
<keyword evidence="2 5" id="KW-0645">Protease</keyword>
<feature type="active site" description="Charge relay system" evidence="5">
    <location>
        <position position="206"/>
    </location>
</feature>
<dbReference type="Gene3D" id="3.40.50.200">
    <property type="entry name" value="Peptidase S8/S53 domain"/>
    <property type="match status" value="1"/>
</dbReference>
<dbReference type="PRINTS" id="PR00723">
    <property type="entry name" value="SUBTILISIN"/>
</dbReference>
<proteinExistence type="inferred from homology"/>
<dbReference type="SUPFAM" id="SSF52743">
    <property type="entry name" value="Subtilisin-like"/>
    <property type="match status" value="1"/>
</dbReference>
<keyword evidence="9" id="KW-1185">Reference proteome</keyword>
<feature type="signal peptide" evidence="6">
    <location>
        <begin position="1"/>
        <end position="20"/>
    </location>
</feature>
<dbReference type="Proteomes" id="UP001500359">
    <property type="component" value="Unassembled WGS sequence"/>
</dbReference>
<organism evidence="8 9">
    <name type="scientific">Aliiglaciecola litoralis</name>
    <dbReference type="NCBI Taxonomy" id="582857"/>
    <lineage>
        <taxon>Bacteria</taxon>
        <taxon>Pseudomonadati</taxon>
        <taxon>Pseudomonadota</taxon>
        <taxon>Gammaproteobacteria</taxon>
        <taxon>Alteromonadales</taxon>
        <taxon>Alteromonadaceae</taxon>
        <taxon>Aliiglaciecola</taxon>
    </lineage>
</organism>
<feature type="active site" description="Charge relay system" evidence="5">
    <location>
        <position position="237"/>
    </location>
</feature>
<dbReference type="InterPro" id="IPR015500">
    <property type="entry name" value="Peptidase_S8_subtilisin-rel"/>
</dbReference>
<comment type="similarity">
    <text evidence="1 5">Belongs to the peptidase S8 family.</text>
</comment>
<sequence>MTTSILSLCGLLLVSQSLSAQIINPNNVTKQVQDLKRISEHAEARIKQPTVDKPFSLSSLPPIENVVTEPLTSLPQSLSIGADINNPVIIDVEVEDGWRAVQYQWLILADANSRQTLLKLGANIQSQTTYSGLGLSLLQFTVPASLDSKNALAKHLPQSAMQTLGRNHIYQAQASAQSTTANNEMRKSQDQAAHMCSDKVKIGIIDSAIDQQHRAFSSTNIHAKSFLIGDLTSPNLHGTAVASILVGNTSGLSPLTPNAHLYSAEVFYRQSDYSQGATLSAIISALNWLTEQHIKVVNMSLAGPANQILEQVIHAAHTKGVIIVAAAGNEGPAAPAVFPAGYEQVVAVSAIDYQQQPYRWSNRGDYIDFSALGVNVVTAQSQHRLGKESGTSMAAPVVTAAVACLMANLTEANKKEIETVLSSLSDQAIDLGPKGKDPIYGVGAIERILLP</sequence>
<dbReference type="Pfam" id="PF00082">
    <property type="entry name" value="Peptidase_S8"/>
    <property type="match status" value="1"/>
</dbReference>
<evidence type="ECO:0000256" key="2">
    <source>
        <dbReference type="ARBA" id="ARBA00022670"/>
    </source>
</evidence>
<dbReference type="CDD" id="cd05561">
    <property type="entry name" value="Peptidases_S8_4"/>
    <property type="match status" value="1"/>
</dbReference>
<evidence type="ECO:0000259" key="7">
    <source>
        <dbReference type="Pfam" id="PF00082"/>
    </source>
</evidence>
<feature type="active site" description="Charge relay system" evidence="5">
    <location>
        <position position="392"/>
    </location>
</feature>
<dbReference type="PROSITE" id="PS51892">
    <property type="entry name" value="SUBTILASE"/>
    <property type="match status" value="1"/>
</dbReference>
<name>A0ABP3X786_9ALTE</name>
<reference evidence="9" key="1">
    <citation type="journal article" date="2019" name="Int. J. Syst. Evol. Microbiol.">
        <title>The Global Catalogue of Microorganisms (GCM) 10K type strain sequencing project: providing services to taxonomists for standard genome sequencing and annotation.</title>
        <authorList>
            <consortium name="The Broad Institute Genomics Platform"/>
            <consortium name="The Broad Institute Genome Sequencing Center for Infectious Disease"/>
            <person name="Wu L."/>
            <person name="Ma J."/>
        </authorList>
    </citation>
    <scope>NUCLEOTIDE SEQUENCE [LARGE SCALE GENOMIC DNA]</scope>
    <source>
        <strain evidence="9">JCM 15896</strain>
    </source>
</reference>
<evidence type="ECO:0000256" key="6">
    <source>
        <dbReference type="SAM" id="SignalP"/>
    </source>
</evidence>
<evidence type="ECO:0000256" key="4">
    <source>
        <dbReference type="ARBA" id="ARBA00022825"/>
    </source>
</evidence>
<dbReference type="PANTHER" id="PTHR43806">
    <property type="entry name" value="PEPTIDASE S8"/>
    <property type="match status" value="1"/>
</dbReference>
<keyword evidence="6" id="KW-0732">Signal</keyword>
<comment type="caution">
    <text evidence="8">The sequence shown here is derived from an EMBL/GenBank/DDBJ whole genome shotgun (WGS) entry which is preliminary data.</text>
</comment>
<dbReference type="PROSITE" id="PS00138">
    <property type="entry name" value="SUBTILASE_SER"/>
    <property type="match status" value="1"/>
</dbReference>
<evidence type="ECO:0000256" key="3">
    <source>
        <dbReference type="ARBA" id="ARBA00022801"/>
    </source>
</evidence>
<evidence type="ECO:0000313" key="8">
    <source>
        <dbReference type="EMBL" id="GAA0859904.1"/>
    </source>
</evidence>